<feature type="compositionally biased region" description="Basic residues" evidence="1">
    <location>
        <begin position="47"/>
        <end position="64"/>
    </location>
</feature>
<accession>J3MP73</accession>
<dbReference type="Gramene" id="OB07G32050.1">
    <property type="protein sequence ID" value="OB07G32050.1"/>
    <property type="gene ID" value="OB07G32050"/>
</dbReference>
<protein>
    <submittedName>
        <fullName evidence="2">Uncharacterized protein</fullName>
    </submittedName>
</protein>
<keyword evidence="3" id="KW-1185">Reference proteome</keyword>
<name>J3MP73_ORYBR</name>
<organism evidence="2">
    <name type="scientific">Oryza brachyantha</name>
    <name type="common">malo sina</name>
    <dbReference type="NCBI Taxonomy" id="4533"/>
    <lineage>
        <taxon>Eukaryota</taxon>
        <taxon>Viridiplantae</taxon>
        <taxon>Streptophyta</taxon>
        <taxon>Embryophyta</taxon>
        <taxon>Tracheophyta</taxon>
        <taxon>Spermatophyta</taxon>
        <taxon>Magnoliopsida</taxon>
        <taxon>Liliopsida</taxon>
        <taxon>Poales</taxon>
        <taxon>Poaceae</taxon>
        <taxon>BOP clade</taxon>
        <taxon>Oryzoideae</taxon>
        <taxon>Oryzeae</taxon>
        <taxon>Oryzinae</taxon>
        <taxon>Oryza</taxon>
    </lineage>
</organism>
<feature type="compositionally biased region" description="Low complexity" evidence="1">
    <location>
        <begin position="65"/>
        <end position="82"/>
    </location>
</feature>
<reference evidence="2" key="2">
    <citation type="submission" date="2013-04" db="UniProtKB">
        <authorList>
            <consortium name="EnsemblPlants"/>
        </authorList>
    </citation>
    <scope>IDENTIFICATION</scope>
</reference>
<dbReference type="Proteomes" id="UP000006038">
    <property type="component" value="Chromosome 7"/>
</dbReference>
<dbReference type="EnsemblPlants" id="OB07G32050.1">
    <property type="protein sequence ID" value="OB07G32050.1"/>
    <property type="gene ID" value="OB07G32050"/>
</dbReference>
<dbReference type="HOGENOM" id="CLU_1870420_0_0_1"/>
<reference evidence="2" key="1">
    <citation type="journal article" date="2013" name="Nat. Commun.">
        <title>Whole-genome sequencing of Oryza brachyantha reveals mechanisms underlying Oryza genome evolution.</title>
        <authorList>
            <person name="Chen J."/>
            <person name="Huang Q."/>
            <person name="Gao D."/>
            <person name="Wang J."/>
            <person name="Lang Y."/>
            <person name="Liu T."/>
            <person name="Li B."/>
            <person name="Bai Z."/>
            <person name="Luis Goicoechea J."/>
            <person name="Liang C."/>
            <person name="Chen C."/>
            <person name="Zhang W."/>
            <person name="Sun S."/>
            <person name="Liao Y."/>
            <person name="Zhang X."/>
            <person name="Yang L."/>
            <person name="Song C."/>
            <person name="Wang M."/>
            <person name="Shi J."/>
            <person name="Liu G."/>
            <person name="Liu J."/>
            <person name="Zhou H."/>
            <person name="Zhou W."/>
            <person name="Yu Q."/>
            <person name="An N."/>
            <person name="Chen Y."/>
            <person name="Cai Q."/>
            <person name="Wang B."/>
            <person name="Liu B."/>
            <person name="Min J."/>
            <person name="Huang Y."/>
            <person name="Wu H."/>
            <person name="Li Z."/>
            <person name="Zhang Y."/>
            <person name="Yin Y."/>
            <person name="Song W."/>
            <person name="Jiang J."/>
            <person name="Jackson S.A."/>
            <person name="Wing R.A."/>
            <person name="Wang J."/>
            <person name="Chen M."/>
        </authorList>
    </citation>
    <scope>NUCLEOTIDE SEQUENCE [LARGE SCALE GENOMIC DNA]</scope>
    <source>
        <strain evidence="2">cv. IRGC 101232</strain>
    </source>
</reference>
<evidence type="ECO:0000256" key="1">
    <source>
        <dbReference type="SAM" id="MobiDB-lite"/>
    </source>
</evidence>
<dbReference type="AlphaFoldDB" id="J3MP73"/>
<sequence>MSTTYSTEYTVDVSGSHDGTCTAGRVRVLLVDELALLHDPAPLAPPARRRPRAAHRLRRRHRRPPAAAGAAPAAVRGASAGPFRDDWSDNATPRRVPGVLVARERRRCRRHPRPLRVDEAAAQVARVGAWPRVACAA</sequence>
<evidence type="ECO:0000313" key="3">
    <source>
        <dbReference type="Proteomes" id="UP000006038"/>
    </source>
</evidence>
<evidence type="ECO:0000313" key="2">
    <source>
        <dbReference type="EnsemblPlants" id="OB07G32050.1"/>
    </source>
</evidence>
<feature type="region of interest" description="Disordered" evidence="1">
    <location>
        <begin position="41"/>
        <end position="93"/>
    </location>
</feature>
<proteinExistence type="predicted"/>